<evidence type="ECO:0000313" key="3">
    <source>
        <dbReference type="Proteomes" id="UP000053372"/>
    </source>
</evidence>
<dbReference type="EMBL" id="LMTZ01000151">
    <property type="protein sequence ID" value="KST62743.1"/>
    <property type="molecule type" value="Genomic_DNA"/>
</dbReference>
<reference evidence="2 3" key="1">
    <citation type="journal article" date="2015" name="Genome Announc.">
        <title>Draft Genome of the Euendolithic (true boring) Cyanobacterium Mastigocoleus testarum strain BC008.</title>
        <authorList>
            <person name="Guida B.S."/>
            <person name="Garcia-Pichel F."/>
        </authorList>
    </citation>
    <scope>NUCLEOTIDE SEQUENCE [LARGE SCALE GENOMIC DNA]</scope>
    <source>
        <strain evidence="2 3">BC008</strain>
    </source>
</reference>
<dbReference type="AlphaFoldDB" id="A0A0V7ZE41"/>
<organism evidence="2 3">
    <name type="scientific">Mastigocoleus testarum BC008</name>
    <dbReference type="NCBI Taxonomy" id="371196"/>
    <lineage>
        <taxon>Bacteria</taxon>
        <taxon>Bacillati</taxon>
        <taxon>Cyanobacteriota</taxon>
        <taxon>Cyanophyceae</taxon>
        <taxon>Nostocales</taxon>
        <taxon>Hapalosiphonaceae</taxon>
        <taxon>Mastigocoleus</taxon>
    </lineage>
</organism>
<dbReference type="RefSeq" id="WP_027840820.1">
    <property type="nucleotide sequence ID" value="NZ_LMTZ01000151.1"/>
</dbReference>
<evidence type="ECO:0000256" key="1">
    <source>
        <dbReference type="SAM" id="Coils"/>
    </source>
</evidence>
<protein>
    <submittedName>
        <fullName evidence="2">Uncharacterized protein</fullName>
    </submittedName>
</protein>
<keyword evidence="3" id="KW-1185">Reference proteome</keyword>
<dbReference type="Proteomes" id="UP000053372">
    <property type="component" value="Unassembled WGS sequence"/>
</dbReference>
<sequence length="267" mass="32282">MERRKILIATKTYPSISMTYRETVCTAGVLLDDSENPIQWIRIYPIRYRYLDSEQRYPRWSIISAEIEKNPKDYREESFRINDESIQIIRKISTEKNWEERKKLILTSHLKFSSIEDIKSQGKSLGIMKPKRINKYYHKQDTREWSLRQQSIQNQLDLFEPSVKLEKIPYKFYYSFVSQNDTNHKFSIIDWEIQELYRKCRNSSKKSSQQEKEKEALEKMRQKLEDDFLKTKDLYFIVGNQKRFPKGFMIIGLFYPPRVKSEQLSLL</sequence>
<accession>A0A0V7ZE41</accession>
<name>A0A0V7ZE41_9CYAN</name>
<comment type="caution">
    <text evidence="2">The sequence shown here is derived from an EMBL/GenBank/DDBJ whole genome shotgun (WGS) entry which is preliminary data.</text>
</comment>
<keyword evidence="1" id="KW-0175">Coiled coil</keyword>
<feature type="coiled-coil region" evidence="1">
    <location>
        <begin position="200"/>
        <end position="234"/>
    </location>
</feature>
<evidence type="ECO:0000313" key="2">
    <source>
        <dbReference type="EMBL" id="KST62743.1"/>
    </source>
</evidence>
<gene>
    <name evidence="2" type="ORF">BC008_38635</name>
</gene>
<dbReference type="OrthoDB" id="7595944at2"/>
<proteinExistence type="predicted"/>